<evidence type="ECO:0000313" key="3">
    <source>
        <dbReference type="EMBL" id="NML10489.1"/>
    </source>
</evidence>
<keyword evidence="2" id="KW-1133">Transmembrane helix</keyword>
<keyword evidence="4" id="KW-1185">Reference proteome</keyword>
<gene>
    <name evidence="3" type="ORF">HHL08_10060</name>
</gene>
<organism evidence="3 4">
    <name type="scientific">Sphingobium psychrophilum</name>
    <dbReference type="NCBI Taxonomy" id="2728834"/>
    <lineage>
        <taxon>Bacteria</taxon>
        <taxon>Pseudomonadati</taxon>
        <taxon>Pseudomonadota</taxon>
        <taxon>Alphaproteobacteria</taxon>
        <taxon>Sphingomonadales</taxon>
        <taxon>Sphingomonadaceae</taxon>
        <taxon>Sphingobium</taxon>
    </lineage>
</organism>
<protein>
    <submittedName>
        <fullName evidence="3">Uncharacterized protein</fullName>
    </submittedName>
</protein>
<sequence>MTGIMTDERAGMSDEDGVGNATVIPPRRRTILPLLIVILLAFALGVALTVWAWPQIQRRWGDPQPQPTVATQPQGLITGTGASATVRPLTADAAQMLDTRVIQLEERLNRITVEAQAASGNAARAEGLLVAFAARRALDSGTPLGYVEGQLRLRFGQAQPRAVAAVINAARDPITLADLRGGLGEVAERLVTPPAGTGWWDAMEHEARELVTIRKASTPSPRPQAAMDRALRYIDGGRVSAALGEVERLPGKAAADRWMQYARRYLEARRALDLIETAAILEPRQLRGTEGATVTQTSPLAP</sequence>
<accession>A0A7X9WV81</accession>
<feature type="coiled-coil region" evidence="1">
    <location>
        <begin position="94"/>
        <end position="121"/>
    </location>
</feature>
<name>A0A7X9WV81_9SPHN</name>
<dbReference type="AlphaFoldDB" id="A0A7X9WV81"/>
<evidence type="ECO:0000256" key="2">
    <source>
        <dbReference type="SAM" id="Phobius"/>
    </source>
</evidence>
<evidence type="ECO:0000256" key="1">
    <source>
        <dbReference type="SAM" id="Coils"/>
    </source>
</evidence>
<keyword evidence="1" id="KW-0175">Coiled coil</keyword>
<reference evidence="3 4" key="1">
    <citation type="submission" date="2020-04" db="EMBL/GenBank/DDBJ databases">
        <title>Sphingobium sp. AR-3-1 isolated from Arctic soil.</title>
        <authorList>
            <person name="Dahal R.H."/>
            <person name="Chaudhary D.K."/>
        </authorList>
    </citation>
    <scope>NUCLEOTIDE SEQUENCE [LARGE SCALE GENOMIC DNA]</scope>
    <source>
        <strain evidence="3 4">AR-3-1</strain>
    </source>
</reference>
<dbReference type="EMBL" id="JABBFV010000006">
    <property type="protein sequence ID" value="NML10489.1"/>
    <property type="molecule type" value="Genomic_DNA"/>
</dbReference>
<keyword evidence="2" id="KW-0472">Membrane</keyword>
<keyword evidence="2" id="KW-0812">Transmembrane</keyword>
<feature type="transmembrane region" description="Helical" evidence="2">
    <location>
        <begin position="31"/>
        <end position="53"/>
    </location>
</feature>
<comment type="caution">
    <text evidence="3">The sequence shown here is derived from an EMBL/GenBank/DDBJ whole genome shotgun (WGS) entry which is preliminary data.</text>
</comment>
<proteinExistence type="predicted"/>
<evidence type="ECO:0000313" key="4">
    <source>
        <dbReference type="Proteomes" id="UP000519023"/>
    </source>
</evidence>
<dbReference type="Proteomes" id="UP000519023">
    <property type="component" value="Unassembled WGS sequence"/>
</dbReference>